<dbReference type="STRING" id="48467.SAMN02745166_02799"/>
<sequence length="247" mass="28659">MLSKERTFQVIGTNVFHEWFPLGVSIDLVEGDVSIVTDAVRAQIKRFTGSEEIEEFECHPTDWNALYRSVNSFTNVPTKFFCIPTKSRWTALWTNCFLCDGYDSLCYCLTSQHGLRTIHWKASDTPSMFQPGSTFCHRMIGSDGTLLERTVHCSQQDSKWEFHEIGAPLPEEDLSLYKTKLKKDRFSERIAIELLERLGAEPRNELFYDFSRPVRLIERRGYPDTIACENFDYIRMRVGQHKLLAGH</sequence>
<accession>A0A1T4YAK3</accession>
<dbReference type="OrthoDB" id="1073876at2"/>
<dbReference type="AlphaFoldDB" id="A0A1T4YAK3"/>
<reference evidence="2" key="1">
    <citation type="submission" date="2017-02" db="EMBL/GenBank/DDBJ databases">
        <authorList>
            <person name="Varghese N."/>
            <person name="Submissions S."/>
        </authorList>
    </citation>
    <scope>NUCLEOTIDE SEQUENCE [LARGE SCALE GENOMIC DNA]</scope>
    <source>
        <strain evidence="2">ATCC 700200</strain>
    </source>
</reference>
<organism evidence="1 2">
    <name type="scientific">Prosthecobacter debontii</name>
    <dbReference type="NCBI Taxonomy" id="48467"/>
    <lineage>
        <taxon>Bacteria</taxon>
        <taxon>Pseudomonadati</taxon>
        <taxon>Verrucomicrobiota</taxon>
        <taxon>Verrucomicrobiia</taxon>
        <taxon>Verrucomicrobiales</taxon>
        <taxon>Verrucomicrobiaceae</taxon>
        <taxon>Prosthecobacter</taxon>
    </lineage>
</organism>
<gene>
    <name evidence="1" type="ORF">SAMN02745166_02799</name>
</gene>
<proteinExistence type="predicted"/>
<protein>
    <submittedName>
        <fullName evidence="1">Uncharacterized protein</fullName>
    </submittedName>
</protein>
<name>A0A1T4YAK3_9BACT</name>
<dbReference type="EMBL" id="FUYE01000008">
    <property type="protein sequence ID" value="SKA98558.1"/>
    <property type="molecule type" value="Genomic_DNA"/>
</dbReference>
<dbReference type="Proteomes" id="UP000190774">
    <property type="component" value="Unassembled WGS sequence"/>
</dbReference>
<keyword evidence="2" id="KW-1185">Reference proteome</keyword>
<evidence type="ECO:0000313" key="1">
    <source>
        <dbReference type="EMBL" id="SKA98558.1"/>
    </source>
</evidence>
<dbReference type="RefSeq" id="WP_078813969.1">
    <property type="nucleotide sequence ID" value="NZ_FUYE01000008.1"/>
</dbReference>
<evidence type="ECO:0000313" key="2">
    <source>
        <dbReference type="Proteomes" id="UP000190774"/>
    </source>
</evidence>